<accession>F6HZJ2</accession>
<feature type="transmembrane region" description="Helical" evidence="2">
    <location>
        <begin position="54"/>
        <end position="76"/>
    </location>
</feature>
<name>F6HZJ2_VITVI</name>
<keyword evidence="2" id="KW-0812">Transmembrane</keyword>
<dbReference type="AlphaFoldDB" id="F6HZJ2"/>
<feature type="compositionally biased region" description="Polar residues" evidence="1">
    <location>
        <begin position="1"/>
        <end position="12"/>
    </location>
</feature>
<proteinExistence type="predicted"/>
<dbReference type="PaxDb" id="29760-VIT_07s0005g03250.t01"/>
<dbReference type="Proteomes" id="UP000009183">
    <property type="component" value="Chromosome 7"/>
</dbReference>
<evidence type="ECO:0000256" key="1">
    <source>
        <dbReference type="SAM" id="MobiDB-lite"/>
    </source>
</evidence>
<feature type="region of interest" description="Disordered" evidence="1">
    <location>
        <begin position="1"/>
        <end position="21"/>
    </location>
</feature>
<evidence type="ECO:0000313" key="3">
    <source>
        <dbReference type="EMBL" id="CCB60107.1"/>
    </source>
</evidence>
<dbReference type="EMBL" id="FN596502">
    <property type="protein sequence ID" value="CCB60107.1"/>
    <property type="molecule type" value="Genomic_DNA"/>
</dbReference>
<evidence type="ECO:0000256" key="2">
    <source>
        <dbReference type="SAM" id="Phobius"/>
    </source>
</evidence>
<protein>
    <submittedName>
        <fullName evidence="3">Uncharacterized protein</fullName>
    </submittedName>
</protein>
<evidence type="ECO:0000313" key="4">
    <source>
        <dbReference type="Proteomes" id="UP000009183"/>
    </source>
</evidence>
<sequence>MMKSSKTTSGVQLDSDPPPCPIDSRALIPSGKVSSPQEQILRHPPLPIVSPYNFIYFLFPYFNFSAPTIFFFPFWVF</sequence>
<keyword evidence="2" id="KW-0472">Membrane</keyword>
<reference evidence="4" key="1">
    <citation type="journal article" date="2007" name="Nature">
        <title>The grapevine genome sequence suggests ancestral hexaploidization in major angiosperm phyla.</title>
        <authorList>
            <consortium name="The French-Italian Public Consortium for Grapevine Genome Characterization."/>
            <person name="Jaillon O."/>
            <person name="Aury J.-M."/>
            <person name="Noel B."/>
            <person name="Policriti A."/>
            <person name="Clepet C."/>
            <person name="Casagrande A."/>
            <person name="Choisne N."/>
            <person name="Aubourg S."/>
            <person name="Vitulo N."/>
            <person name="Jubin C."/>
            <person name="Vezzi A."/>
            <person name="Legeai F."/>
            <person name="Hugueney P."/>
            <person name="Dasilva C."/>
            <person name="Horner D."/>
            <person name="Mica E."/>
            <person name="Jublot D."/>
            <person name="Poulain J."/>
            <person name="Bruyere C."/>
            <person name="Billault A."/>
            <person name="Segurens B."/>
            <person name="Gouyvenoux M."/>
            <person name="Ugarte E."/>
            <person name="Cattonaro F."/>
            <person name="Anthouard V."/>
            <person name="Vico V."/>
            <person name="Del Fabbro C."/>
            <person name="Alaux M."/>
            <person name="Di Gaspero G."/>
            <person name="Dumas V."/>
            <person name="Felice N."/>
            <person name="Paillard S."/>
            <person name="Juman I."/>
            <person name="Moroldo M."/>
            <person name="Scalabrin S."/>
            <person name="Canaguier A."/>
            <person name="Le Clainche I."/>
            <person name="Malacrida G."/>
            <person name="Durand E."/>
            <person name="Pesole G."/>
            <person name="Laucou V."/>
            <person name="Chatelet P."/>
            <person name="Merdinoglu D."/>
            <person name="Delledonne M."/>
            <person name="Pezzotti M."/>
            <person name="Lecharny A."/>
            <person name="Scarpelli C."/>
            <person name="Artiguenave F."/>
            <person name="Pe M.E."/>
            <person name="Valle G."/>
            <person name="Morgante M."/>
            <person name="Caboche M."/>
            <person name="Adam-Blondon A.-F."/>
            <person name="Weissenbach J."/>
            <person name="Quetier F."/>
            <person name="Wincker P."/>
        </authorList>
    </citation>
    <scope>NUCLEOTIDE SEQUENCE [LARGE SCALE GENOMIC DNA]</scope>
    <source>
        <strain evidence="4">cv. Pinot noir / PN40024</strain>
    </source>
</reference>
<organism evidence="3 4">
    <name type="scientific">Vitis vinifera</name>
    <name type="common">Grape</name>
    <dbReference type="NCBI Taxonomy" id="29760"/>
    <lineage>
        <taxon>Eukaryota</taxon>
        <taxon>Viridiplantae</taxon>
        <taxon>Streptophyta</taxon>
        <taxon>Embryophyta</taxon>
        <taxon>Tracheophyta</taxon>
        <taxon>Spermatophyta</taxon>
        <taxon>Magnoliopsida</taxon>
        <taxon>eudicotyledons</taxon>
        <taxon>Gunneridae</taxon>
        <taxon>Pentapetalae</taxon>
        <taxon>rosids</taxon>
        <taxon>Vitales</taxon>
        <taxon>Vitaceae</taxon>
        <taxon>Viteae</taxon>
        <taxon>Vitis</taxon>
    </lineage>
</organism>
<keyword evidence="2" id="KW-1133">Transmembrane helix</keyword>
<keyword evidence="4" id="KW-1185">Reference proteome</keyword>
<dbReference type="InParanoid" id="F6HZJ2"/>
<dbReference type="HOGENOM" id="CLU_2643092_0_0_1"/>
<gene>
    <name evidence="3" type="ordered locus">VIT_07s0005g03250</name>
</gene>